<keyword evidence="2" id="KW-1185">Reference proteome</keyword>
<evidence type="ECO:0000313" key="2">
    <source>
        <dbReference type="Proteomes" id="UP001497382"/>
    </source>
</evidence>
<comment type="caution">
    <text evidence="1">The sequence shown here is derived from an EMBL/GenBank/DDBJ whole genome shotgun (WGS) entry which is preliminary data.</text>
</comment>
<gene>
    <name evidence="1" type="ORF">LARSCL_LOCUS12923</name>
</gene>
<dbReference type="AlphaFoldDB" id="A0AAV2AK82"/>
<organism evidence="1 2">
    <name type="scientific">Larinioides sclopetarius</name>
    <dbReference type="NCBI Taxonomy" id="280406"/>
    <lineage>
        <taxon>Eukaryota</taxon>
        <taxon>Metazoa</taxon>
        <taxon>Ecdysozoa</taxon>
        <taxon>Arthropoda</taxon>
        <taxon>Chelicerata</taxon>
        <taxon>Arachnida</taxon>
        <taxon>Araneae</taxon>
        <taxon>Araneomorphae</taxon>
        <taxon>Entelegynae</taxon>
        <taxon>Araneoidea</taxon>
        <taxon>Araneidae</taxon>
        <taxon>Larinioides</taxon>
    </lineage>
</organism>
<reference evidence="1 2" key="1">
    <citation type="submission" date="2024-04" db="EMBL/GenBank/DDBJ databases">
        <authorList>
            <person name="Rising A."/>
            <person name="Reimegard J."/>
            <person name="Sonavane S."/>
            <person name="Akerstrom W."/>
            <person name="Nylinder S."/>
            <person name="Hedman E."/>
            <person name="Kallberg Y."/>
        </authorList>
    </citation>
    <scope>NUCLEOTIDE SEQUENCE [LARGE SCALE GENOMIC DNA]</scope>
</reference>
<name>A0AAV2AK82_9ARAC</name>
<dbReference type="EMBL" id="CAXIEN010000174">
    <property type="protein sequence ID" value="CAL1284046.1"/>
    <property type="molecule type" value="Genomic_DNA"/>
</dbReference>
<sequence length="38" mass="4206">MTVSIAPIRTDVGILTAISGCSQVYSKGEFIYTWIDRL</sequence>
<accession>A0AAV2AK82</accession>
<dbReference type="Proteomes" id="UP001497382">
    <property type="component" value="Unassembled WGS sequence"/>
</dbReference>
<proteinExistence type="predicted"/>
<evidence type="ECO:0000313" key="1">
    <source>
        <dbReference type="EMBL" id="CAL1284046.1"/>
    </source>
</evidence>
<protein>
    <submittedName>
        <fullName evidence="1">Uncharacterized protein</fullName>
    </submittedName>
</protein>